<dbReference type="NCBIfam" id="TIGR00500">
    <property type="entry name" value="met_pdase_I"/>
    <property type="match status" value="1"/>
</dbReference>
<comment type="catalytic activity">
    <reaction evidence="6 7">
        <text>Release of N-terminal amino acids, preferentially methionine, from peptides and arylamides.</text>
        <dbReference type="EC" id="3.4.11.18"/>
    </reaction>
</comment>
<feature type="binding site" evidence="6">
    <location>
        <position position="105"/>
    </location>
    <ligand>
        <name>a divalent metal cation</name>
        <dbReference type="ChEBI" id="CHEBI:60240"/>
        <label>2</label>
        <note>catalytic</note>
    </ligand>
</feature>
<reference evidence="10" key="1">
    <citation type="submission" date="2017-09" db="EMBL/GenBank/DDBJ databases">
        <title>Depth-based differentiation of microbial function through sediment-hosted aquifers and enrichment of novel symbionts in the deep terrestrial subsurface.</title>
        <authorList>
            <person name="Probst A.J."/>
            <person name="Ladd B."/>
            <person name="Jarett J.K."/>
            <person name="Geller-Mcgrath D.E."/>
            <person name="Sieber C.M.K."/>
            <person name="Emerson J.B."/>
            <person name="Anantharaman K."/>
            <person name="Thomas B.C."/>
            <person name="Malmstrom R."/>
            <person name="Stieglmeier M."/>
            <person name="Klingl A."/>
            <person name="Woyke T."/>
            <person name="Ryan C.M."/>
            <person name="Banfield J.F."/>
        </authorList>
    </citation>
    <scope>NUCLEOTIDE SEQUENCE [LARGE SCALE GENOMIC DNA]</scope>
</reference>
<dbReference type="GO" id="GO:0046872">
    <property type="term" value="F:metal ion binding"/>
    <property type="evidence" value="ECO:0007669"/>
    <property type="project" value="UniProtKB-UniRule"/>
</dbReference>
<keyword evidence="4 6" id="KW-0479">Metal-binding</keyword>
<keyword evidence="3 6" id="KW-0645">Protease</keyword>
<dbReference type="EMBL" id="PETL01000070">
    <property type="protein sequence ID" value="PIV64595.1"/>
    <property type="molecule type" value="Genomic_DNA"/>
</dbReference>
<comment type="cofactor">
    <cofactor evidence="6">
        <name>Co(2+)</name>
        <dbReference type="ChEBI" id="CHEBI:48828"/>
    </cofactor>
    <cofactor evidence="6">
        <name>Zn(2+)</name>
        <dbReference type="ChEBI" id="CHEBI:29105"/>
    </cofactor>
    <cofactor evidence="6">
        <name>Mn(2+)</name>
        <dbReference type="ChEBI" id="CHEBI:29035"/>
    </cofactor>
    <cofactor evidence="6">
        <name>Fe(2+)</name>
        <dbReference type="ChEBI" id="CHEBI:29033"/>
    </cofactor>
    <text evidence="6">Binds 2 divalent metal cations per subunit. Has a high-affinity and a low affinity metal-binding site. The true nature of the physiological cofactor is under debate. The enzyme is active with cobalt, zinc, manganese or divalent iron ions. Most likely, methionine aminopeptidases function as mononuclear Fe(2+)-metalloproteases under physiological conditions, and the catalytically relevant metal-binding site has been assigned to the histidine-containing high-affinity site.</text>
</comment>
<dbReference type="Pfam" id="PF00557">
    <property type="entry name" value="Peptidase_M24"/>
    <property type="match status" value="1"/>
</dbReference>
<evidence type="ECO:0000256" key="6">
    <source>
        <dbReference type="HAMAP-Rule" id="MF_01974"/>
    </source>
</evidence>
<comment type="subunit">
    <text evidence="6">Monomer.</text>
</comment>
<dbReference type="GO" id="GO:0006508">
    <property type="term" value="P:proteolysis"/>
    <property type="evidence" value="ECO:0007669"/>
    <property type="project" value="UniProtKB-KW"/>
</dbReference>
<dbReference type="PRINTS" id="PR00599">
    <property type="entry name" value="MAPEPTIDASE"/>
</dbReference>
<feature type="domain" description="Peptidase M24" evidence="8">
    <location>
        <begin position="12"/>
        <end position="239"/>
    </location>
</feature>
<accession>A0A2M7EA81</accession>
<dbReference type="AlphaFoldDB" id="A0A2M7EA81"/>
<evidence type="ECO:0000256" key="3">
    <source>
        <dbReference type="ARBA" id="ARBA00022670"/>
    </source>
</evidence>
<dbReference type="CDD" id="cd01086">
    <property type="entry name" value="MetAP1"/>
    <property type="match status" value="1"/>
</dbReference>
<keyword evidence="5 6" id="KW-0378">Hydrolase</keyword>
<dbReference type="EC" id="3.4.11.18" evidence="6 7"/>
<dbReference type="GO" id="GO:0004239">
    <property type="term" value="F:initiator methionyl aminopeptidase activity"/>
    <property type="evidence" value="ECO:0007669"/>
    <property type="project" value="UniProtKB-UniRule"/>
</dbReference>
<dbReference type="PANTHER" id="PTHR43330">
    <property type="entry name" value="METHIONINE AMINOPEPTIDASE"/>
    <property type="match status" value="1"/>
</dbReference>
<dbReference type="InterPro" id="IPR001714">
    <property type="entry name" value="Pept_M24_MAP"/>
</dbReference>
<evidence type="ECO:0000256" key="4">
    <source>
        <dbReference type="ARBA" id="ARBA00022723"/>
    </source>
</evidence>
<dbReference type="InterPro" id="IPR036005">
    <property type="entry name" value="Creatinase/aminopeptidase-like"/>
</dbReference>
<name>A0A2M7EA81_9BACT</name>
<feature type="binding site" evidence="6">
    <location>
        <position position="232"/>
    </location>
    <ligand>
        <name>a divalent metal cation</name>
        <dbReference type="ChEBI" id="CHEBI:60240"/>
        <label>2</label>
        <note>catalytic</note>
    </ligand>
</feature>
<keyword evidence="2 6" id="KW-0031">Aminopeptidase</keyword>
<evidence type="ECO:0000313" key="10">
    <source>
        <dbReference type="Proteomes" id="UP000228886"/>
    </source>
</evidence>
<protein>
    <recommendedName>
        <fullName evidence="6 7">Methionine aminopeptidase</fullName>
        <shortName evidence="6">MAP</shortName>
        <shortName evidence="6">MetAP</shortName>
        <ecNumber evidence="6 7">3.4.11.18</ecNumber>
    </recommendedName>
    <alternativeName>
        <fullName evidence="6">Peptidase M</fullName>
    </alternativeName>
</protein>
<evidence type="ECO:0000259" key="8">
    <source>
        <dbReference type="Pfam" id="PF00557"/>
    </source>
</evidence>
<gene>
    <name evidence="6 9" type="primary">map</name>
    <name evidence="9" type="ORF">COS11_01360</name>
</gene>
<evidence type="ECO:0000256" key="5">
    <source>
        <dbReference type="ARBA" id="ARBA00022801"/>
    </source>
</evidence>
<evidence type="ECO:0000256" key="2">
    <source>
        <dbReference type="ARBA" id="ARBA00022438"/>
    </source>
</evidence>
<comment type="similarity">
    <text evidence="6">Belongs to the peptidase M24A family. Methionine aminopeptidase type 1 subfamily.</text>
</comment>
<feature type="binding site" evidence="6">
    <location>
        <position position="232"/>
    </location>
    <ligand>
        <name>a divalent metal cation</name>
        <dbReference type="ChEBI" id="CHEBI:60240"/>
        <label>1</label>
    </ligand>
</feature>
<proteinExistence type="inferred from homology"/>
<feature type="binding site" evidence="6">
    <location>
        <position position="175"/>
    </location>
    <ligand>
        <name>substrate</name>
    </ligand>
</feature>
<evidence type="ECO:0000313" key="9">
    <source>
        <dbReference type="EMBL" id="PIV64595.1"/>
    </source>
</evidence>
<organism evidence="9 10">
    <name type="scientific">bacterium (Candidatus Ratteibacteria) CG01_land_8_20_14_3_00_40_19</name>
    <dbReference type="NCBI Taxonomy" id="2014290"/>
    <lineage>
        <taxon>Bacteria</taxon>
        <taxon>Candidatus Ratteibacteria</taxon>
    </lineage>
</organism>
<comment type="function">
    <text evidence="1 6">Removes the N-terminal methionine from nascent proteins. The N-terminal methionine is often cleaved when the second residue in the primary sequence is small and uncharged (Met-Ala-, Cys, Gly, Pro, Ser, Thr, or Val). Requires deformylation of the N(alpha)-formylated initiator methionine before it can be hydrolyzed.</text>
</comment>
<feature type="binding site" evidence="6">
    <location>
        <position position="168"/>
    </location>
    <ligand>
        <name>a divalent metal cation</name>
        <dbReference type="ChEBI" id="CHEBI:60240"/>
        <label>2</label>
        <note>catalytic</note>
    </ligand>
</feature>
<comment type="caution">
    <text evidence="9">The sequence shown here is derived from an EMBL/GenBank/DDBJ whole genome shotgun (WGS) entry which is preliminary data.</text>
</comment>
<feature type="binding site" evidence="6">
    <location>
        <position position="94"/>
    </location>
    <ligand>
        <name>a divalent metal cation</name>
        <dbReference type="ChEBI" id="CHEBI:60240"/>
        <label>1</label>
    </ligand>
</feature>
<dbReference type="GO" id="GO:0005829">
    <property type="term" value="C:cytosol"/>
    <property type="evidence" value="ECO:0007669"/>
    <property type="project" value="TreeGrafter"/>
</dbReference>
<dbReference type="Proteomes" id="UP000228886">
    <property type="component" value="Unassembled WGS sequence"/>
</dbReference>
<sequence length="248" mass="27147">MIPIKDREEIKKVKSSSRILVELLGLLEKKIRPGITTLELDRIAFDFIKRKGAKSAFKGYRNYPATLCTSVNQVVVHGIPSSYRLKEGDVVGVDVGVCLDHYYADVTRTFAVGEISPQVAKFLEVAKESLKVGISRAVVENHLSDISNAIENYVKKNGYSVVHEFVGHGVGRELHEEPEIPNFGPPGEGPLLKAGMIFAIEPMVNIGGSGVRILEDGWTTVTKDGKLSAHFEDTVLISENGPEILTCC</sequence>
<dbReference type="Gene3D" id="3.90.230.10">
    <property type="entry name" value="Creatinase/methionine aminopeptidase superfamily"/>
    <property type="match status" value="1"/>
</dbReference>
<evidence type="ECO:0000256" key="7">
    <source>
        <dbReference type="RuleBase" id="RU003653"/>
    </source>
</evidence>
<dbReference type="PROSITE" id="PS00680">
    <property type="entry name" value="MAP_1"/>
    <property type="match status" value="1"/>
</dbReference>
<dbReference type="InterPro" id="IPR002467">
    <property type="entry name" value="Pept_M24A_MAP1"/>
</dbReference>
<dbReference type="GO" id="GO:0070006">
    <property type="term" value="F:metalloaminopeptidase activity"/>
    <property type="evidence" value="ECO:0007669"/>
    <property type="project" value="UniProtKB-UniRule"/>
</dbReference>
<evidence type="ECO:0000256" key="1">
    <source>
        <dbReference type="ARBA" id="ARBA00002521"/>
    </source>
</evidence>
<dbReference type="PANTHER" id="PTHR43330:SF27">
    <property type="entry name" value="METHIONINE AMINOPEPTIDASE"/>
    <property type="match status" value="1"/>
</dbReference>
<feature type="binding site" evidence="6">
    <location>
        <position position="201"/>
    </location>
    <ligand>
        <name>a divalent metal cation</name>
        <dbReference type="ChEBI" id="CHEBI:60240"/>
        <label>2</label>
        <note>catalytic</note>
    </ligand>
</feature>
<dbReference type="HAMAP" id="MF_01974">
    <property type="entry name" value="MetAP_1"/>
    <property type="match status" value="1"/>
</dbReference>
<dbReference type="InterPro" id="IPR000994">
    <property type="entry name" value="Pept_M24"/>
</dbReference>
<dbReference type="SUPFAM" id="SSF55920">
    <property type="entry name" value="Creatinase/aminopeptidase"/>
    <property type="match status" value="1"/>
</dbReference>
<feature type="binding site" evidence="6">
    <location>
        <position position="77"/>
    </location>
    <ligand>
        <name>substrate</name>
    </ligand>
</feature>
<feature type="binding site" evidence="6">
    <location>
        <position position="105"/>
    </location>
    <ligand>
        <name>a divalent metal cation</name>
        <dbReference type="ChEBI" id="CHEBI:60240"/>
        <label>1</label>
    </ligand>
</feature>